<keyword evidence="2" id="KW-0732">Signal</keyword>
<evidence type="ECO:0000259" key="3">
    <source>
        <dbReference type="Pfam" id="PF04909"/>
    </source>
</evidence>
<dbReference type="InterPro" id="IPR006680">
    <property type="entry name" value="Amidohydro-rel"/>
</dbReference>
<dbReference type="RefSeq" id="WP_345269920.1">
    <property type="nucleotide sequence ID" value="NZ_BAABHB010000010.1"/>
</dbReference>
<feature type="chain" id="PRO_5047402860" description="Amidohydrolase-related domain-containing protein" evidence="2">
    <location>
        <begin position="22"/>
        <end position="359"/>
    </location>
</feature>
<name>A0ABP8KRM4_9BACT</name>
<dbReference type="EMBL" id="BAABHB010000010">
    <property type="protein sequence ID" value="GAA4413474.1"/>
    <property type="molecule type" value="Genomic_DNA"/>
</dbReference>
<gene>
    <name evidence="4" type="ORF">GCM10023187_41800</name>
</gene>
<dbReference type="Gene3D" id="3.20.20.140">
    <property type="entry name" value="Metal-dependent hydrolases"/>
    <property type="match status" value="1"/>
</dbReference>
<protein>
    <recommendedName>
        <fullName evidence="3">Amidohydrolase-related domain-containing protein</fullName>
    </recommendedName>
</protein>
<evidence type="ECO:0000256" key="2">
    <source>
        <dbReference type="SAM" id="SignalP"/>
    </source>
</evidence>
<evidence type="ECO:0000313" key="4">
    <source>
        <dbReference type="EMBL" id="GAA4413474.1"/>
    </source>
</evidence>
<keyword evidence="5" id="KW-1185">Reference proteome</keyword>
<proteinExistence type="predicted"/>
<dbReference type="InterPro" id="IPR032465">
    <property type="entry name" value="ACMSD"/>
</dbReference>
<dbReference type="InterPro" id="IPR032466">
    <property type="entry name" value="Metal_Hydrolase"/>
</dbReference>
<accession>A0ABP8KRM4</accession>
<dbReference type="Proteomes" id="UP001500936">
    <property type="component" value="Unassembled WGS sequence"/>
</dbReference>
<sequence length="359" mass="41090">MVLRLTVTLSGLLLLVVTGHAQNPETLLLKNYRPKSIYNVPVSSVPKAKYPVIDMHTHPYAQTEQQLAQWVKTMDQVGIERSIILSYATGARFDSLVALYGKYPSRFEVWCGFDYTGKDQPGWSEKAVKELERCYRAGARGVGELGDKGLGEFYSKPTPGYGIHIDDARLKPLLQKCAELRMPISIHVAEPYWMYEPMDSTNDGLMNAYKWRIDKTKAGLLGHAELIKTLENAVRDNPKTTFIACHFANCEHNLNILGSLFDKYPNLYADISARYGETAPIPRFMNAFFKKYQDRLVYGTDMGTSPGMYATTFRILETADEHFYDFDRFSYHWPLHGFGLDQIVLRKLYRLNAQKILRR</sequence>
<organism evidence="4 5">
    <name type="scientific">Nibrella viscosa</name>
    <dbReference type="NCBI Taxonomy" id="1084524"/>
    <lineage>
        <taxon>Bacteria</taxon>
        <taxon>Pseudomonadati</taxon>
        <taxon>Bacteroidota</taxon>
        <taxon>Cytophagia</taxon>
        <taxon>Cytophagales</taxon>
        <taxon>Spirosomataceae</taxon>
        <taxon>Nibrella</taxon>
    </lineage>
</organism>
<dbReference type="Pfam" id="PF04909">
    <property type="entry name" value="Amidohydro_2"/>
    <property type="match status" value="1"/>
</dbReference>
<dbReference type="PANTHER" id="PTHR21240">
    <property type="entry name" value="2-AMINO-3-CARBOXYLMUCONATE-6-SEMIALDEHYDE DECARBOXYLASE"/>
    <property type="match status" value="1"/>
</dbReference>
<feature type="signal peptide" evidence="2">
    <location>
        <begin position="1"/>
        <end position="21"/>
    </location>
</feature>
<comment type="caution">
    <text evidence="4">The sequence shown here is derived from an EMBL/GenBank/DDBJ whole genome shotgun (WGS) entry which is preliminary data.</text>
</comment>
<evidence type="ECO:0000256" key="1">
    <source>
        <dbReference type="ARBA" id="ARBA00023239"/>
    </source>
</evidence>
<dbReference type="PANTHER" id="PTHR21240:SF28">
    <property type="entry name" value="ISO-OROTATE DECARBOXYLASE (EUROFUNG)"/>
    <property type="match status" value="1"/>
</dbReference>
<keyword evidence="1" id="KW-0456">Lyase</keyword>
<evidence type="ECO:0000313" key="5">
    <source>
        <dbReference type="Proteomes" id="UP001500936"/>
    </source>
</evidence>
<reference evidence="5" key="1">
    <citation type="journal article" date="2019" name="Int. J. Syst. Evol. Microbiol.">
        <title>The Global Catalogue of Microorganisms (GCM) 10K type strain sequencing project: providing services to taxonomists for standard genome sequencing and annotation.</title>
        <authorList>
            <consortium name="The Broad Institute Genomics Platform"/>
            <consortium name="The Broad Institute Genome Sequencing Center for Infectious Disease"/>
            <person name="Wu L."/>
            <person name="Ma J."/>
        </authorList>
    </citation>
    <scope>NUCLEOTIDE SEQUENCE [LARGE SCALE GENOMIC DNA]</scope>
    <source>
        <strain evidence="5">JCM 17925</strain>
    </source>
</reference>
<dbReference type="SUPFAM" id="SSF51556">
    <property type="entry name" value="Metallo-dependent hydrolases"/>
    <property type="match status" value="1"/>
</dbReference>
<feature type="domain" description="Amidohydrolase-related" evidence="3">
    <location>
        <begin position="75"/>
        <end position="358"/>
    </location>
</feature>